<keyword evidence="7" id="KW-0378">Hydrolase</keyword>
<dbReference type="Pfam" id="PF03575">
    <property type="entry name" value="Peptidase_S51"/>
    <property type="match status" value="1"/>
</dbReference>
<dbReference type="EC" id="3.4.15.6" evidence="4"/>
<dbReference type="PANTHER" id="PTHR36175">
    <property type="entry name" value="CYANOPHYCINASE"/>
    <property type="match status" value="1"/>
</dbReference>
<accession>A0ABQ1JDC1</accession>
<evidence type="ECO:0000313" key="11">
    <source>
        <dbReference type="Proteomes" id="UP000614261"/>
    </source>
</evidence>
<protein>
    <recommendedName>
        <fullName evidence="5">Cyanophycinase</fullName>
        <ecNumber evidence="4">3.4.15.6</ecNumber>
    </recommendedName>
</protein>
<evidence type="ECO:0000256" key="3">
    <source>
        <dbReference type="ARBA" id="ARBA00006534"/>
    </source>
</evidence>
<dbReference type="CDD" id="cd03145">
    <property type="entry name" value="GAT1_cyanophycinase"/>
    <property type="match status" value="1"/>
</dbReference>
<dbReference type="RefSeq" id="WP_188514391.1">
    <property type="nucleotide sequence ID" value="NZ_BMGD01000003.1"/>
</dbReference>
<evidence type="ECO:0000313" key="10">
    <source>
        <dbReference type="EMBL" id="GGB66056.1"/>
    </source>
</evidence>
<keyword evidence="11" id="KW-1185">Reference proteome</keyword>
<keyword evidence="6" id="KW-0645">Protease</keyword>
<feature type="chain" id="PRO_5046299057" description="Cyanophycinase" evidence="9">
    <location>
        <begin position="19"/>
        <end position="306"/>
    </location>
</feature>
<comment type="function">
    <text evidence="2">Exopeptidase that catalyzes the hydrolytic cleavage of multi-L-arginyl-poly-L-aspartic acid (cyanophycin; a water-insoluble reserve polymer) into aspartate-arginine dipeptides.</text>
</comment>
<keyword evidence="9" id="KW-0732">Signal</keyword>
<evidence type="ECO:0000256" key="9">
    <source>
        <dbReference type="SAM" id="SignalP"/>
    </source>
</evidence>
<comment type="similarity">
    <text evidence="3">Belongs to the peptidase S51 family.</text>
</comment>
<proteinExistence type="inferred from homology"/>
<dbReference type="NCBIfam" id="TIGR02069">
    <property type="entry name" value="cyanophycinase"/>
    <property type="match status" value="1"/>
</dbReference>
<gene>
    <name evidence="10" type="ORF">GCM10010833_21520</name>
</gene>
<name>A0ABQ1JDC1_9SPHN</name>
<dbReference type="PANTHER" id="PTHR36175:SF1">
    <property type="entry name" value="CYANOPHYCINASE"/>
    <property type="match status" value="1"/>
</dbReference>
<dbReference type="SUPFAM" id="SSF52317">
    <property type="entry name" value="Class I glutamine amidotransferase-like"/>
    <property type="match status" value="1"/>
</dbReference>
<dbReference type="Gene3D" id="3.40.50.880">
    <property type="match status" value="1"/>
</dbReference>
<evidence type="ECO:0000256" key="1">
    <source>
        <dbReference type="ARBA" id="ARBA00001092"/>
    </source>
</evidence>
<evidence type="ECO:0000256" key="6">
    <source>
        <dbReference type="ARBA" id="ARBA00022670"/>
    </source>
</evidence>
<evidence type="ECO:0000256" key="2">
    <source>
        <dbReference type="ARBA" id="ARBA00002039"/>
    </source>
</evidence>
<evidence type="ECO:0000256" key="8">
    <source>
        <dbReference type="ARBA" id="ARBA00022825"/>
    </source>
</evidence>
<organism evidence="10 11">
    <name type="scientific">Blastomonas aquatica</name>
    <dbReference type="NCBI Taxonomy" id="1510276"/>
    <lineage>
        <taxon>Bacteria</taxon>
        <taxon>Pseudomonadati</taxon>
        <taxon>Pseudomonadota</taxon>
        <taxon>Alphaproteobacteria</taxon>
        <taxon>Sphingomonadales</taxon>
        <taxon>Sphingomonadaceae</taxon>
        <taxon>Blastomonas</taxon>
    </lineage>
</organism>
<dbReference type="InterPro" id="IPR011811">
    <property type="entry name" value="Peptidase_S51_cyanophycinase"/>
</dbReference>
<reference evidence="11" key="1">
    <citation type="journal article" date="2019" name="Int. J. Syst. Evol. Microbiol.">
        <title>The Global Catalogue of Microorganisms (GCM) 10K type strain sequencing project: providing services to taxonomists for standard genome sequencing and annotation.</title>
        <authorList>
            <consortium name="The Broad Institute Genomics Platform"/>
            <consortium name="The Broad Institute Genome Sequencing Center for Infectious Disease"/>
            <person name="Wu L."/>
            <person name="Ma J."/>
        </authorList>
    </citation>
    <scope>NUCLEOTIDE SEQUENCE [LARGE SCALE GENOMIC DNA]</scope>
    <source>
        <strain evidence="11">CGMCC 1.12851</strain>
    </source>
</reference>
<evidence type="ECO:0000256" key="7">
    <source>
        <dbReference type="ARBA" id="ARBA00022801"/>
    </source>
</evidence>
<dbReference type="EMBL" id="BMGD01000003">
    <property type="protein sequence ID" value="GGB66056.1"/>
    <property type="molecule type" value="Genomic_DNA"/>
</dbReference>
<keyword evidence="8" id="KW-0720">Serine protease</keyword>
<comment type="catalytic activity">
    <reaction evidence="1">
        <text>[L-4-(L-arginin-2-N-yl)aspartate](n) + H2O = [L-4-(L-arginin-2-N-yl)aspartate](n-1) + L-4-(L-arginin-2-N-yl)aspartate</text>
        <dbReference type="Rhea" id="RHEA:12845"/>
        <dbReference type="Rhea" id="RHEA-COMP:13728"/>
        <dbReference type="Rhea" id="RHEA-COMP:13734"/>
        <dbReference type="ChEBI" id="CHEBI:15377"/>
        <dbReference type="ChEBI" id="CHEBI:137986"/>
        <dbReference type="ChEBI" id="CHEBI:137991"/>
        <dbReference type="EC" id="3.4.15.6"/>
    </reaction>
</comment>
<sequence length="306" mass="31309">MRLLLAALLVAATAPVQADPGRVVAVGGALKDDNAAVFRALIDAMPKDAPQIVVIPAASGYPGGAAARFADALADYGIDRSRVVTAQVAMVDDPETPDVDESRWQGGASAPDQVASIERAGLIWFAGGDQARILATLVKPDGSDTPMLAAIRQRLSDGAVIGGTSAGAAVLGEHMIGCGSPDVALTAPVSRKLADCAASGEEAGGTPLVLAPGLGFLPGMVFDQHFSQRGRLTRLVRAVACVDADAITGIGVDEDTGFVFDLARQIGYPAGRGTITLVDPSDGRKSCDGAVMDNVRLARIPARTED</sequence>
<comment type="caution">
    <text evidence="10">The sequence shown here is derived from an EMBL/GenBank/DDBJ whole genome shotgun (WGS) entry which is preliminary data.</text>
</comment>
<feature type="signal peptide" evidence="9">
    <location>
        <begin position="1"/>
        <end position="18"/>
    </location>
</feature>
<evidence type="ECO:0000256" key="5">
    <source>
        <dbReference type="ARBA" id="ARBA00015719"/>
    </source>
</evidence>
<dbReference type="InterPro" id="IPR029062">
    <property type="entry name" value="Class_I_gatase-like"/>
</dbReference>
<dbReference type="Proteomes" id="UP000614261">
    <property type="component" value="Unassembled WGS sequence"/>
</dbReference>
<evidence type="ECO:0000256" key="4">
    <source>
        <dbReference type="ARBA" id="ARBA00013115"/>
    </source>
</evidence>
<dbReference type="InterPro" id="IPR005320">
    <property type="entry name" value="Peptidase_S51"/>
</dbReference>